<keyword evidence="3" id="KW-1185">Reference proteome</keyword>
<dbReference type="EMBL" id="JAVHJO010000001">
    <property type="protein sequence ID" value="KAK6543937.1"/>
    <property type="molecule type" value="Genomic_DNA"/>
</dbReference>
<dbReference type="InterPro" id="IPR018803">
    <property type="entry name" value="Ish1/Msc1-like"/>
</dbReference>
<evidence type="ECO:0000313" key="3">
    <source>
        <dbReference type="Proteomes" id="UP001365542"/>
    </source>
</evidence>
<evidence type="ECO:0000256" key="1">
    <source>
        <dbReference type="SAM" id="SignalP"/>
    </source>
</evidence>
<organism evidence="2 3">
    <name type="scientific">Orbilia ellipsospora</name>
    <dbReference type="NCBI Taxonomy" id="2528407"/>
    <lineage>
        <taxon>Eukaryota</taxon>
        <taxon>Fungi</taxon>
        <taxon>Dikarya</taxon>
        <taxon>Ascomycota</taxon>
        <taxon>Pezizomycotina</taxon>
        <taxon>Orbiliomycetes</taxon>
        <taxon>Orbiliales</taxon>
        <taxon>Orbiliaceae</taxon>
        <taxon>Orbilia</taxon>
    </lineage>
</organism>
<evidence type="ECO:0008006" key="4">
    <source>
        <dbReference type="Google" id="ProtNLM"/>
    </source>
</evidence>
<name>A0AAV9XSM6_9PEZI</name>
<dbReference type="Gene3D" id="1.10.720.30">
    <property type="entry name" value="SAP domain"/>
    <property type="match status" value="1"/>
</dbReference>
<dbReference type="Pfam" id="PF10281">
    <property type="entry name" value="Ish1"/>
    <property type="match status" value="7"/>
</dbReference>
<accession>A0AAV9XSM6</accession>
<dbReference type="Proteomes" id="UP001365542">
    <property type="component" value="Unassembled WGS sequence"/>
</dbReference>
<reference evidence="2 3" key="1">
    <citation type="submission" date="2019-10" db="EMBL/GenBank/DDBJ databases">
        <authorList>
            <person name="Palmer J.M."/>
        </authorList>
    </citation>
    <scope>NUCLEOTIDE SEQUENCE [LARGE SCALE GENOMIC DNA]</scope>
    <source>
        <strain evidence="2 3">TWF694</strain>
    </source>
</reference>
<comment type="caution">
    <text evidence="2">The sequence shown here is derived from an EMBL/GenBank/DDBJ whole genome shotgun (WGS) entry which is preliminary data.</text>
</comment>
<feature type="chain" id="PRO_5043552925" description="Stress response protein ish1" evidence="1">
    <location>
        <begin position="20"/>
        <end position="573"/>
    </location>
</feature>
<gene>
    <name evidence="2" type="ORF">TWF694_000655</name>
</gene>
<dbReference type="AlphaFoldDB" id="A0AAV9XSM6"/>
<sequence>MKVTAVVLSLALCSNSALAAWGLSKAIYNKWHETELERWLSDHNIPYPTPADRKDLENLVKDNWESNVVAPYERWNPQQQVDWLSQKGVEVSNKQAENADWLKKELQKKWYETEASAEEGYGDAKTWIFDTWTDSQLKSFLDYHNIPSPKPRTRDALLSTARSNYATIAQKAGETSAYPGDWLFQQWSDSDLKKWLDDHGYHVYQGSKRNELIAAVRRNSRQASLKVNDIKDTVAQNIFNSWSDSELKSWCDKNNIKVPQNGKRDEVIAVARRNVASLTGDTFSASVTSAFKAYGSATGSLGARVESATDAASASATSFTNVVADYSASATDAAYNYAVGARDNMYDSVTGTYHSAADKVLETWSESRLKAYLDARGVPVPQTSKKDELVALARLHKYKAARGYNAWTFDTWTVENLKTWLQNQGHAVSESATESRDDLIASAQAAYASASSAGGEAYATVTSALAQATDYVKDNTFETWSDSELKAYLDSYGVKTYQGSTKNELIARARRCRHIFESGWKQESAFEKFQRVGWNAYGDLMYYLGVGKGKADAYASQATGAAKSAADSIKQEL</sequence>
<dbReference type="InterPro" id="IPR036361">
    <property type="entry name" value="SAP_dom_sf"/>
</dbReference>
<feature type="signal peptide" evidence="1">
    <location>
        <begin position="1"/>
        <end position="19"/>
    </location>
</feature>
<evidence type="ECO:0000313" key="2">
    <source>
        <dbReference type="EMBL" id="KAK6543937.1"/>
    </source>
</evidence>
<protein>
    <recommendedName>
        <fullName evidence="4">Stress response protein ish1</fullName>
    </recommendedName>
</protein>
<proteinExistence type="predicted"/>
<keyword evidence="1" id="KW-0732">Signal</keyword>